<sequence length="157" mass="17882">MAELDKLDVDLLRLIAEEPRAGVREYARRLNIARNTATSRIAKLEQLGVIVGWRPQMDLAPLGYEVTSFVHVWIAQSQLEATLGRLARIPELIEANTVSGDGDLLCRLVAHNNSHFEEVLQKVQQLEGVQRVRSEIVLNRRIWPRVIPLIEKVRSDM</sequence>
<reference evidence="5 6" key="1">
    <citation type="journal article" date="2023" name="Virus Evol.">
        <title>Computational host range prediction-The good, the bad, and the ugly.</title>
        <authorList>
            <person name="Howell A.A."/>
            <person name="Versoza C.J."/>
            <person name="Pfeifer S.P."/>
        </authorList>
    </citation>
    <scope>NUCLEOTIDE SEQUENCE [LARGE SCALE GENOMIC DNA]</scope>
    <source>
        <strain evidence="5 6">1610/1b</strain>
    </source>
</reference>
<evidence type="ECO:0000256" key="1">
    <source>
        <dbReference type="ARBA" id="ARBA00023015"/>
    </source>
</evidence>
<evidence type="ECO:0000259" key="4">
    <source>
        <dbReference type="PROSITE" id="PS50956"/>
    </source>
</evidence>
<name>A0ABZ2U4Z3_9ACTN</name>
<dbReference type="InterPro" id="IPR019887">
    <property type="entry name" value="Tscrpt_reg_AsnC/Lrp_C"/>
</dbReference>
<dbReference type="SMART" id="SM00344">
    <property type="entry name" value="HTH_ASNC"/>
    <property type="match status" value="1"/>
</dbReference>
<keyword evidence="6" id="KW-1185">Reference proteome</keyword>
<dbReference type="InterPro" id="IPR011008">
    <property type="entry name" value="Dimeric_a/b-barrel"/>
</dbReference>
<gene>
    <name evidence="5" type="ORF">RVF87_00815</name>
</gene>
<dbReference type="SUPFAM" id="SSF46785">
    <property type="entry name" value="Winged helix' DNA-binding domain"/>
    <property type="match status" value="1"/>
</dbReference>
<organism evidence="5 6">
    <name type="scientific">Gordonia hydrophobica</name>
    <dbReference type="NCBI Taxonomy" id="40516"/>
    <lineage>
        <taxon>Bacteria</taxon>
        <taxon>Bacillati</taxon>
        <taxon>Actinomycetota</taxon>
        <taxon>Actinomycetes</taxon>
        <taxon>Mycobacteriales</taxon>
        <taxon>Gordoniaceae</taxon>
        <taxon>Gordonia</taxon>
    </lineage>
</organism>
<dbReference type="Proteomes" id="UP001479933">
    <property type="component" value="Chromosome"/>
</dbReference>
<keyword evidence="2" id="KW-0238">DNA-binding</keyword>
<dbReference type="Pfam" id="PF01037">
    <property type="entry name" value="AsnC_trans_reg"/>
    <property type="match status" value="1"/>
</dbReference>
<dbReference type="InterPro" id="IPR036390">
    <property type="entry name" value="WH_DNA-bd_sf"/>
</dbReference>
<dbReference type="InterPro" id="IPR000485">
    <property type="entry name" value="AsnC-type_HTH_dom"/>
</dbReference>
<evidence type="ECO:0000313" key="6">
    <source>
        <dbReference type="Proteomes" id="UP001479933"/>
    </source>
</evidence>
<dbReference type="PANTHER" id="PTHR30154">
    <property type="entry name" value="LEUCINE-RESPONSIVE REGULATORY PROTEIN"/>
    <property type="match status" value="1"/>
</dbReference>
<evidence type="ECO:0000256" key="2">
    <source>
        <dbReference type="ARBA" id="ARBA00023125"/>
    </source>
</evidence>
<feature type="domain" description="HTH asnC-type" evidence="4">
    <location>
        <begin position="4"/>
        <end position="65"/>
    </location>
</feature>
<dbReference type="Gene3D" id="1.10.10.10">
    <property type="entry name" value="Winged helix-like DNA-binding domain superfamily/Winged helix DNA-binding domain"/>
    <property type="match status" value="1"/>
</dbReference>
<keyword evidence="1" id="KW-0805">Transcription regulation</keyword>
<dbReference type="Pfam" id="PF13412">
    <property type="entry name" value="HTH_24"/>
    <property type="match status" value="1"/>
</dbReference>
<dbReference type="PANTHER" id="PTHR30154:SF34">
    <property type="entry name" value="TRANSCRIPTIONAL REGULATOR AZLB"/>
    <property type="match status" value="1"/>
</dbReference>
<accession>A0ABZ2U4Z3</accession>
<dbReference type="Gene3D" id="3.30.70.920">
    <property type="match status" value="1"/>
</dbReference>
<dbReference type="InterPro" id="IPR019888">
    <property type="entry name" value="Tscrpt_reg_AsnC-like"/>
</dbReference>
<keyword evidence="3" id="KW-0804">Transcription</keyword>
<dbReference type="PRINTS" id="PR00033">
    <property type="entry name" value="HTHASNC"/>
</dbReference>
<dbReference type="EMBL" id="CP136137">
    <property type="protein sequence ID" value="WYY07664.1"/>
    <property type="molecule type" value="Genomic_DNA"/>
</dbReference>
<dbReference type="PROSITE" id="PS50956">
    <property type="entry name" value="HTH_ASNC_2"/>
    <property type="match status" value="1"/>
</dbReference>
<evidence type="ECO:0000313" key="5">
    <source>
        <dbReference type="EMBL" id="WYY07664.1"/>
    </source>
</evidence>
<dbReference type="InterPro" id="IPR036388">
    <property type="entry name" value="WH-like_DNA-bd_sf"/>
</dbReference>
<dbReference type="RefSeq" id="WP_066165952.1">
    <property type="nucleotide sequence ID" value="NZ_CP136137.1"/>
</dbReference>
<proteinExistence type="predicted"/>
<dbReference type="SUPFAM" id="SSF54909">
    <property type="entry name" value="Dimeric alpha+beta barrel"/>
    <property type="match status" value="1"/>
</dbReference>
<protein>
    <submittedName>
        <fullName evidence="5">Lrp/AsnC family transcriptional regulator</fullName>
    </submittedName>
</protein>
<evidence type="ECO:0000256" key="3">
    <source>
        <dbReference type="ARBA" id="ARBA00023163"/>
    </source>
</evidence>